<keyword evidence="2" id="KW-0813">Transport</keyword>
<evidence type="ECO:0000256" key="2">
    <source>
        <dbReference type="ARBA" id="ARBA00022448"/>
    </source>
</evidence>
<evidence type="ECO:0000256" key="7">
    <source>
        <dbReference type="SAM" id="Phobius"/>
    </source>
</evidence>
<dbReference type="Gene3D" id="1.20.1250.20">
    <property type="entry name" value="MFS general substrate transporter like domains"/>
    <property type="match status" value="1"/>
</dbReference>
<dbReference type="GO" id="GO:0022857">
    <property type="term" value="F:transmembrane transporter activity"/>
    <property type="evidence" value="ECO:0007669"/>
    <property type="project" value="InterPro"/>
</dbReference>
<dbReference type="Pfam" id="PF07690">
    <property type="entry name" value="MFS_1"/>
    <property type="match status" value="1"/>
</dbReference>
<evidence type="ECO:0000259" key="8">
    <source>
        <dbReference type="PROSITE" id="PS50850"/>
    </source>
</evidence>
<name>A0A0W0FAA9_MONRR</name>
<comment type="subcellular location">
    <subcellularLocation>
        <location evidence="1">Membrane</location>
        <topology evidence="1">Multi-pass membrane protein</topology>
    </subcellularLocation>
</comment>
<dbReference type="PROSITE" id="PS50850">
    <property type="entry name" value="MFS"/>
    <property type="match status" value="1"/>
</dbReference>
<organism evidence="9 10">
    <name type="scientific">Moniliophthora roreri</name>
    <name type="common">Frosty pod rot fungus</name>
    <name type="synonym">Monilia roreri</name>
    <dbReference type="NCBI Taxonomy" id="221103"/>
    <lineage>
        <taxon>Eukaryota</taxon>
        <taxon>Fungi</taxon>
        <taxon>Dikarya</taxon>
        <taxon>Basidiomycota</taxon>
        <taxon>Agaricomycotina</taxon>
        <taxon>Agaricomycetes</taxon>
        <taxon>Agaricomycetidae</taxon>
        <taxon>Agaricales</taxon>
        <taxon>Marasmiineae</taxon>
        <taxon>Marasmiaceae</taxon>
        <taxon>Moniliophthora</taxon>
    </lineage>
</organism>
<evidence type="ECO:0000313" key="10">
    <source>
        <dbReference type="Proteomes" id="UP000054988"/>
    </source>
</evidence>
<gene>
    <name evidence="9" type="ORF">WG66_14214</name>
</gene>
<dbReference type="Gene3D" id="1.20.1720.10">
    <property type="entry name" value="Multidrug resistance protein D"/>
    <property type="match status" value="1"/>
</dbReference>
<feature type="transmembrane region" description="Helical" evidence="7">
    <location>
        <begin position="402"/>
        <end position="428"/>
    </location>
</feature>
<sequence>MSKQGSKAQEGQDVGNEGNVERGLFRSIMIIVGCTLAMISNSVNNTSVAIALPTIEHGLHMGPIDLQWVVSGYSLSSGCLLLLLGRLADLHGRKKAYVLGSIWLVAFTLGCVFVRDPLTLNVLRGIQGIGAAATIPAAIGILAHSFPPGQMRAIAFASFGAGAPVGAAFGSAIGGVLTQLTQPKWRSTFYFSAALTFVSLVVGLLAFDKDLPSTEPDQRIDWIGAILCTSGLVLIVFALGQGEIAPQRWKTPYIIVFLIIGILFMVLFLLWQHHLEMVQHEGGHGSERCISWLPTPPSLMPLSLWMRAKGRVSVVMWIAFLLWASFISWNYWALLYYQDFTRLSPILTMVRIVPMFVTGVLCNIFVALVVGYVPLVYLMGLGTAITSTASLLFALINPKAPYWAFGFPAAILSVFGADFVFTAGTLFIAKVALPHQQSVAGGIFQCMTQLGTSLGITVSTVVFNNVLHKDSMRRHLPPPPDARHAPRPVQLECYHAAFWTTFAFGVLGEFLSLFDQALCEDIDRTFEATILAVLFLRGVGIVGQRRGAKKSGEAENGEMKGTAVTRQPSEKDELEGP</sequence>
<feature type="transmembrane region" description="Helical" evidence="7">
    <location>
        <begin position="375"/>
        <end position="396"/>
    </location>
</feature>
<feature type="transmembrane region" description="Helical" evidence="7">
    <location>
        <begin position="96"/>
        <end position="115"/>
    </location>
</feature>
<evidence type="ECO:0000256" key="4">
    <source>
        <dbReference type="ARBA" id="ARBA00022989"/>
    </source>
</evidence>
<feature type="transmembrane region" description="Helical" evidence="7">
    <location>
        <begin position="252"/>
        <end position="271"/>
    </location>
</feature>
<feature type="domain" description="Major facilitator superfamily (MFS) profile" evidence="8">
    <location>
        <begin position="30"/>
        <end position="520"/>
    </location>
</feature>
<dbReference type="Proteomes" id="UP000054988">
    <property type="component" value="Unassembled WGS sequence"/>
</dbReference>
<feature type="transmembrane region" description="Helical" evidence="7">
    <location>
        <begin position="154"/>
        <end position="177"/>
    </location>
</feature>
<dbReference type="PANTHER" id="PTHR42718">
    <property type="entry name" value="MAJOR FACILITATOR SUPERFAMILY MULTIDRUG TRANSPORTER MFSC"/>
    <property type="match status" value="1"/>
</dbReference>
<feature type="transmembrane region" description="Helical" evidence="7">
    <location>
        <begin position="352"/>
        <end position="370"/>
    </location>
</feature>
<evidence type="ECO:0000256" key="1">
    <source>
        <dbReference type="ARBA" id="ARBA00004141"/>
    </source>
</evidence>
<protein>
    <submittedName>
        <fullName evidence="9">Putative MFS general substrate transporter</fullName>
    </submittedName>
</protein>
<dbReference type="InterPro" id="IPR011701">
    <property type="entry name" value="MFS"/>
</dbReference>
<dbReference type="InterPro" id="IPR036259">
    <property type="entry name" value="MFS_trans_sf"/>
</dbReference>
<dbReference type="GO" id="GO:0016020">
    <property type="term" value="C:membrane"/>
    <property type="evidence" value="ECO:0007669"/>
    <property type="project" value="UniProtKB-SubCell"/>
</dbReference>
<dbReference type="PANTHER" id="PTHR42718:SF9">
    <property type="entry name" value="MAJOR FACILITATOR SUPERFAMILY MULTIDRUG TRANSPORTER MFSC"/>
    <property type="match status" value="1"/>
</dbReference>
<dbReference type="InterPro" id="IPR020846">
    <property type="entry name" value="MFS_dom"/>
</dbReference>
<feature type="region of interest" description="Disordered" evidence="6">
    <location>
        <begin position="546"/>
        <end position="577"/>
    </location>
</feature>
<feature type="transmembrane region" description="Helical" evidence="7">
    <location>
        <begin position="314"/>
        <end position="332"/>
    </location>
</feature>
<feature type="transmembrane region" description="Helical" evidence="7">
    <location>
        <begin position="219"/>
        <end position="240"/>
    </location>
</feature>
<dbReference type="AlphaFoldDB" id="A0A0W0FAA9"/>
<reference evidence="9 10" key="1">
    <citation type="submission" date="2015-12" db="EMBL/GenBank/DDBJ databases">
        <title>Draft genome sequence of Moniliophthora roreri, the causal agent of frosty pod rot of cacao.</title>
        <authorList>
            <person name="Aime M.C."/>
            <person name="Diaz-Valderrama J.R."/>
            <person name="Kijpornyongpan T."/>
            <person name="Phillips-Mora W."/>
        </authorList>
    </citation>
    <scope>NUCLEOTIDE SEQUENCE [LARGE SCALE GENOMIC DNA]</scope>
    <source>
        <strain evidence="9 10">MCA 2952</strain>
    </source>
</reference>
<feature type="transmembrane region" description="Helical" evidence="7">
    <location>
        <begin position="121"/>
        <end position="142"/>
    </location>
</feature>
<evidence type="ECO:0000313" key="9">
    <source>
        <dbReference type="EMBL" id="KTB33221.1"/>
    </source>
</evidence>
<evidence type="ECO:0000256" key="3">
    <source>
        <dbReference type="ARBA" id="ARBA00022692"/>
    </source>
</evidence>
<keyword evidence="4 7" id="KW-1133">Transmembrane helix</keyword>
<keyword evidence="3 7" id="KW-0812">Transmembrane</keyword>
<dbReference type="SUPFAM" id="SSF103473">
    <property type="entry name" value="MFS general substrate transporter"/>
    <property type="match status" value="1"/>
</dbReference>
<comment type="caution">
    <text evidence="9">The sequence shown here is derived from an EMBL/GenBank/DDBJ whole genome shotgun (WGS) entry which is preliminary data.</text>
</comment>
<feature type="transmembrane region" description="Helical" evidence="7">
    <location>
        <begin position="189"/>
        <end position="207"/>
    </location>
</feature>
<feature type="transmembrane region" description="Helical" evidence="7">
    <location>
        <begin position="24"/>
        <end position="43"/>
    </location>
</feature>
<accession>A0A0W0FAA9</accession>
<evidence type="ECO:0000256" key="5">
    <source>
        <dbReference type="ARBA" id="ARBA00023136"/>
    </source>
</evidence>
<dbReference type="EMBL" id="LATX01002185">
    <property type="protein sequence ID" value="KTB33221.1"/>
    <property type="molecule type" value="Genomic_DNA"/>
</dbReference>
<proteinExistence type="predicted"/>
<evidence type="ECO:0000256" key="6">
    <source>
        <dbReference type="SAM" id="MobiDB-lite"/>
    </source>
</evidence>
<keyword evidence="5 7" id="KW-0472">Membrane</keyword>
<dbReference type="eggNOG" id="KOG0254">
    <property type="taxonomic scope" value="Eukaryota"/>
</dbReference>